<reference evidence="1" key="1">
    <citation type="submission" date="2022-12" db="EMBL/GenBank/DDBJ databases">
        <title>Genome Sequence of Lasiodiplodia mahajangana.</title>
        <authorList>
            <person name="Buettner E."/>
        </authorList>
    </citation>
    <scope>NUCLEOTIDE SEQUENCE</scope>
    <source>
        <strain evidence="1">VT137</strain>
    </source>
</reference>
<gene>
    <name evidence="1" type="ORF">O1611_g8793</name>
</gene>
<proteinExistence type="predicted"/>
<sequence>MQRRTSPPARSRSRERQRPTRTSSYASSADGEGVVGGAELSLDGQSTGSIQGEAQRASPAKLPNSTFGWAQDPEGCLAEYECLSGLEDRISAADSLWECG</sequence>
<organism evidence="1 2">
    <name type="scientific">Lasiodiplodia mahajangana</name>
    <dbReference type="NCBI Taxonomy" id="1108764"/>
    <lineage>
        <taxon>Eukaryota</taxon>
        <taxon>Fungi</taxon>
        <taxon>Dikarya</taxon>
        <taxon>Ascomycota</taxon>
        <taxon>Pezizomycotina</taxon>
        <taxon>Dothideomycetes</taxon>
        <taxon>Dothideomycetes incertae sedis</taxon>
        <taxon>Botryosphaeriales</taxon>
        <taxon>Botryosphaeriaceae</taxon>
        <taxon>Lasiodiplodia</taxon>
    </lineage>
</organism>
<protein>
    <submittedName>
        <fullName evidence="1">Uncharacterized protein</fullName>
    </submittedName>
</protein>
<accession>A0ACC2JBU6</accession>
<name>A0ACC2JBU6_9PEZI</name>
<comment type="caution">
    <text evidence="1">The sequence shown here is derived from an EMBL/GenBank/DDBJ whole genome shotgun (WGS) entry which is preliminary data.</text>
</comment>
<dbReference type="EMBL" id="JAPUUL010002728">
    <property type="protein sequence ID" value="KAJ8124847.1"/>
    <property type="molecule type" value="Genomic_DNA"/>
</dbReference>
<evidence type="ECO:0000313" key="1">
    <source>
        <dbReference type="EMBL" id="KAJ8124847.1"/>
    </source>
</evidence>
<keyword evidence="2" id="KW-1185">Reference proteome</keyword>
<evidence type="ECO:0000313" key="2">
    <source>
        <dbReference type="Proteomes" id="UP001153332"/>
    </source>
</evidence>
<dbReference type="Proteomes" id="UP001153332">
    <property type="component" value="Unassembled WGS sequence"/>
</dbReference>